<accession>A0ABM8V635</accession>
<feature type="transmembrane region" description="Helical" evidence="2">
    <location>
        <begin position="185"/>
        <end position="207"/>
    </location>
</feature>
<comment type="caution">
    <text evidence="4">The sequence shown here is derived from an EMBL/GenBank/DDBJ whole genome shotgun (WGS) entry which is preliminary data.</text>
</comment>
<protein>
    <submittedName>
        <fullName evidence="4">Stage III sporulation protein AE</fullName>
    </submittedName>
</protein>
<feature type="chain" id="PRO_5046806284" evidence="3">
    <location>
        <begin position="25"/>
        <end position="418"/>
    </location>
</feature>
<reference evidence="4 5" key="1">
    <citation type="submission" date="2021-04" db="EMBL/GenBank/DDBJ databases">
        <authorList>
            <person name="Rakotoarivonina H."/>
        </authorList>
    </citation>
    <scope>NUCLEOTIDE SEQUENCE [LARGE SCALE GENOMIC DNA]</scope>
    <source>
        <strain evidence="4 5">XE</strain>
    </source>
</reference>
<feature type="transmembrane region" description="Helical" evidence="2">
    <location>
        <begin position="219"/>
        <end position="243"/>
    </location>
</feature>
<keyword evidence="3" id="KW-0732">Signal</keyword>
<feature type="transmembrane region" description="Helical" evidence="2">
    <location>
        <begin position="158"/>
        <end position="179"/>
    </location>
</feature>
<dbReference type="Pfam" id="PF09546">
    <property type="entry name" value="Spore_III_AE"/>
    <property type="match status" value="1"/>
</dbReference>
<dbReference type="EMBL" id="CAJRAY010000070">
    <property type="protein sequence ID" value="CAG5089921.1"/>
    <property type="molecule type" value="Genomic_DNA"/>
</dbReference>
<sequence length="418" mass="43955">MRLLLLAMPVLWLLLAAGAEPAGAAASGQPPPASLPSSSYGDGAETDADRTDGGLSRRLTEEQLEAIDTGAIEAYWTELMREYGGFFPDREVPGFMDLIMPGGKKLDIGAALTGIIRYLLHEVIYSGRLIGTIVLLTVFCMILETVQSAFERGAVSKAAYAVAYMVLLVLAANSFNAAIGYARDAIGGMVQFMMAMVPLLLTLLASMGNVVTVTVMHPLIVFMIYAVGALIHTVVFPLLFFSAVLHIASSLSERFKATQLADLLRSIGVGTLGALFTVFLGVITVQGATGSVTDGVALRTAKFITGNFVPVVGRMFSDAADTVLSASVIVKNAIGIAGVVILLFLCLFPAVKIIALAVIYRLSAAVLQPLGSSPIVTCLETIGKTMVYVFAAVAAVGMMFFLAVTIMLAAGNAALMIR</sequence>
<proteinExistence type="predicted"/>
<evidence type="ECO:0000313" key="4">
    <source>
        <dbReference type="EMBL" id="CAG5089921.1"/>
    </source>
</evidence>
<keyword evidence="5" id="KW-1185">Reference proteome</keyword>
<keyword evidence="2" id="KW-0472">Membrane</keyword>
<dbReference type="InterPro" id="IPR014194">
    <property type="entry name" value="Spore_III_AE"/>
</dbReference>
<keyword evidence="2" id="KW-0812">Transmembrane</keyword>
<feature type="signal peptide" evidence="3">
    <location>
        <begin position="1"/>
        <end position="24"/>
    </location>
</feature>
<feature type="transmembrane region" description="Helical" evidence="2">
    <location>
        <begin position="263"/>
        <end position="283"/>
    </location>
</feature>
<dbReference type="Proteomes" id="UP000681526">
    <property type="component" value="Unassembled WGS sequence"/>
</dbReference>
<dbReference type="RefSeq" id="WP_015254850.1">
    <property type="nucleotide sequence ID" value="NZ_CAJRAY010000070.1"/>
</dbReference>
<feature type="transmembrane region" description="Helical" evidence="2">
    <location>
        <begin position="387"/>
        <end position="415"/>
    </location>
</feature>
<evidence type="ECO:0000313" key="5">
    <source>
        <dbReference type="Proteomes" id="UP000681526"/>
    </source>
</evidence>
<name>A0ABM8V635_THEXY</name>
<dbReference type="NCBIfam" id="TIGR02829">
    <property type="entry name" value="spore_III_AE"/>
    <property type="match status" value="1"/>
</dbReference>
<feature type="transmembrane region" description="Helical" evidence="2">
    <location>
        <begin position="334"/>
        <end position="360"/>
    </location>
</feature>
<feature type="transmembrane region" description="Helical" evidence="2">
    <location>
        <begin position="123"/>
        <end position="146"/>
    </location>
</feature>
<organism evidence="4 5">
    <name type="scientific">Thermobacillus xylanilyticus</name>
    <dbReference type="NCBI Taxonomy" id="76633"/>
    <lineage>
        <taxon>Bacteria</taxon>
        <taxon>Bacillati</taxon>
        <taxon>Bacillota</taxon>
        <taxon>Bacilli</taxon>
        <taxon>Bacillales</taxon>
        <taxon>Paenibacillaceae</taxon>
        <taxon>Thermobacillus</taxon>
    </lineage>
</organism>
<gene>
    <name evidence="4" type="primary">txxe 2406-spoIIIAE</name>
    <name evidence="4" type="ORF">TXXE_13560</name>
</gene>
<evidence type="ECO:0000256" key="1">
    <source>
        <dbReference type="SAM" id="MobiDB-lite"/>
    </source>
</evidence>
<evidence type="ECO:0000256" key="3">
    <source>
        <dbReference type="SAM" id="SignalP"/>
    </source>
</evidence>
<evidence type="ECO:0000256" key="2">
    <source>
        <dbReference type="SAM" id="Phobius"/>
    </source>
</evidence>
<keyword evidence="2" id="KW-1133">Transmembrane helix</keyword>
<feature type="region of interest" description="Disordered" evidence="1">
    <location>
        <begin position="25"/>
        <end position="55"/>
    </location>
</feature>